<name>A0A540LH63_MALBA</name>
<evidence type="ECO:0000256" key="1">
    <source>
        <dbReference type="SAM" id="MobiDB-lite"/>
    </source>
</evidence>
<dbReference type="EMBL" id="VIEB01000586">
    <property type="protein sequence ID" value="TQD85808.1"/>
    <property type="molecule type" value="Genomic_DNA"/>
</dbReference>
<feature type="region of interest" description="Disordered" evidence="1">
    <location>
        <begin position="1"/>
        <end position="49"/>
    </location>
</feature>
<reference evidence="2 3" key="1">
    <citation type="journal article" date="2019" name="G3 (Bethesda)">
        <title>Sequencing of a Wild Apple (Malus baccata) Genome Unravels the Differences Between Cultivated and Wild Apple Species Regarding Disease Resistance and Cold Tolerance.</title>
        <authorList>
            <person name="Chen X."/>
        </authorList>
    </citation>
    <scope>NUCLEOTIDE SEQUENCE [LARGE SCALE GENOMIC DNA]</scope>
    <source>
        <strain evidence="3">cv. Shandingzi</strain>
        <tissue evidence="2">Leaves</tissue>
    </source>
</reference>
<dbReference type="PANTHER" id="PTHR39708">
    <property type="entry name" value="OS07G0483400 PROTEIN"/>
    <property type="match status" value="1"/>
</dbReference>
<proteinExistence type="predicted"/>
<evidence type="ECO:0000313" key="2">
    <source>
        <dbReference type="EMBL" id="TQD85808.1"/>
    </source>
</evidence>
<accession>A0A540LH63</accession>
<keyword evidence="3" id="KW-1185">Reference proteome</keyword>
<dbReference type="PANTHER" id="PTHR39708:SF2">
    <property type="entry name" value="BLOC-1-RELATED COMPLEX SUBUNIT 6 C-TERMINAL HELIX DOMAIN-CONTAINING PROTEIN"/>
    <property type="match status" value="1"/>
</dbReference>
<protein>
    <submittedName>
        <fullName evidence="2">Uncharacterized protein</fullName>
    </submittedName>
</protein>
<dbReference type="Proteomes" id="UP000315295">
    <property type="component" value="Unassembled WGS sequence"/>
</dbReference>
<dbReference type="AlphaFoldDB" id="A0A540LH63"/>
<organism evidence="2 3">
    <name type="scientific">Malus baccata</name>
    <name type="common">Siberian crab apple</name>
    <name type="synonym">Pyrus baccata</name>
    <dbReference type="NCBI Taxonomy" id="106549"/>
    <lineage>
        <taxon>Eukaryota</taxon>
        <taxon>Viridiplantae</taxon>
        <taxon>Streptophyta</taxon>
        <taxon>Embryophyta</taxon>
        <taxon>Tracheophyta</taxon>
        <taxon>Spermatophyta</taxon>
        <taxon>Magnoliopsida</taxon>
        <taxon>eudicotyledons</taxon>
        <taxon>Gunneridae</taxon>
        <taxon>Pentapetalae</taxon>
        <taxon>rosids</taxon>
        <taxon>fabids</taxon>
        <taxon>Rosales</taxon>
        <taxon>Rosaceae</taxon>
        <taxon>Amygdaloideae</taxon>
        <taxon>Maleae</taxon>
        <taxon>Malus</taxon>
    </lineage>
</organism>
<gene>
    <name evidence="2" type="ORF">C1H46_028624</name>
</gene>
<sequence>MEEDGGEPPQLPRPTSSKAPISVPRLDPQYTCPESTVDPSEDDRTDSKPTLLNQTELFRALEVVERDSLAIADSFTSLFASLRLALSEVTSNSADHMHCFGEAAGRLQESGILLNALIISFCDSIDVGRLQFRVCGTYSCCNRSRKYLLKEVFPCVGTNLVMPCIDSRLYLSNAVLCRCWIKRRNEGRWQSSLAAVSLTVTLVRYICVFNSLCFCLPPYPPYRWQSLALKSRIHFILLYAVCSVGYQRAGG</sequence>
<evidence type="ECO:0000313" key="3">
    <source>
        <dbReference type="Proteomes" id="UP000315295"/>
    </source>
</evidence>
<dbReference type="STRING" id="106549.A0A540LH63"/>
<comment type="caution">
    <text evidence="2">The sequence shown here is derived from an EMBL/GenBank/DDBJ whole genome shotgun (WGS) entry which is preliminary data.</text>
</comment>